<evidence type="ECO:0000313" key="9">
    <source>
        <dbReference type="Proteomes" id="UP000219522"/>
    </source>
</evidence>
<evidence type="ECO:0000256" key="2">
    <source>
        <dbReference type="ARBA" id="ARBA00022475"/>
    </source>
</evidence>
<dbReference type="InterPro" id="IPR051258">
    <property type="entry name" value="Diverse_Substrate_Transporter"/>
</dbReference>
<comment type="caution">
    <text evidence="8">The sequence shown here is derived from an EMBL/GenBank/DDBJ whole genome shotgun (WGS) entry which is preliminary data.</text>
</comment>
<evidence type="ECO:0000256" key="3">
    <source>
        <dbReference type="ARBA" id="ARBA00022692"/>
    </source>
</evidence>
<feature type="transmembrane region" description="Helical" evidence="6">
    <location>
        <begin position="137"/>
        <end position="156"/>
    </location>
</feature>
<dbReference type="SUPFAM" id="SSF103481">
    <property type="entry name" value="Multidrug resistance efflux transporter EmrE"/>
    <property type="match status" value="2"/>
</dbReference>
<protein>
    <submittedName>
        <fullName evidence="8">Threonine/homoserine efflux transporter RhtA</fullName>
    </submittedName>
</protein>
<keyword evidence="4 6" id="KW-1133">Transmembrane helix</keyword>
<sequence length="348" mass="36257">MSVHLCATSKKPVRVDPIIAADASFDNGGSLTSVAAIMKPDRPAKRLQFLSDLMLLGVAIVWGSSYGVVKEALAVYPVLALLALRFGITFVLLSPALRHLRHADAATLRGVLGVGGLLLGIFLAETFGVLLTRASNAAFLISLCVVLTPLVEWVLLARRPGRVEWMAVAVSLGGAWLLAGDGALAFNSGDALILVAAVLRALNVCVTKRVMRNSSMPALSITAVQSGVVAAGSAVVALVFAPTQLRHVPTLAGHGLFWGSVIYLVLACTLFAFFAQNFAIGRSSPTRVSLLMGSEPAFGALFASVWLGEAVSASGWIGGAMIVAASLMATVPWRSALADRRRASGAQA</sequence>
<dbReference type="Pfam" id="PF00892">
    <property type="entry name" value="EamA"/>
    <property type="match status" value="2"/>
</dbReference>
<evidence type="ECO:0000256" key="1">
    <source>
        <dbReference type="ARBA" id="ARBA00004651"/>
    </source>
</evidence>
<feature type="transmembrane region" description="Helical" evidence="6">
    <location>
        <begin position="218"/>
        <end position="241"/>
    </location>
</feature>
<feature type="domain" description="EamA" evidence="7">
    <location>
        <begin position="188"/>
        <end position="329"/>
    </location>
</feature>
<keyword evidence="2" id="KW-1003">Cell membrane</keyword>
<feature type="transmembrane region" description="Helical" evidence="6">
    <location>
        <begin position="163"/>
        <end position="179"/>
    </location>
</feature>
<proteinExistence type="predicted"/>
<accession>A0A7Z7I9V1</accession>
<evidence type="ECO:0000259" key="7">
    <source>
        <dbReference type="Pfam" id="PF00892"/>
    </source>
</evidence>
<feature type="transmembrane region" description="Helical" evidence="6">
    <location>
        <begin position="185"/>
        <end position="206"/>
    </location>
</feature>
<feature type="transmembrane region" description="Helical" evidence="6">
    <location>
        <begin position="74"/>
        <end position="94"/>
    </location>
</feature>
<dbReference type="Proteomes" id="UP000219522">
    <property type="component" value="Unassembled WGS sequence"/>
</dbReference>
<evidence type="ECO:0000256" key="4">
    <source>
        <dbReference type="ARBA" id="ARBA00022989"/>
    </source>
</evidence>
<dbReference type="InterPro" id="IPR000620">
    <property type="entry name" value="EamA_dom"/>
</dbReference>
<keyword evidence="5 6" id="KW-0472">Membrane</keyword>
<feature type="domain" description="EamA" evidence="7">
    <location>
        <begin position="51"/>
        <end position="178"/>
    </location>
</feature>
<evidence type="ECO:0000256" key="6">
    <source>
        <dbReference type="SAM" id="Phobius"/>
    </source>
</evidence>
<dbReference type="AlphaFoldDB" id="A0A7Z7I9V1"/>
<evidence type="ECO:0000313" key="8">
    <source>
        <dbReference type="EMBL" id="SOE81607.1"/>
    </source>
</evidence>
<dbReference type="PANTHER" id="PTHR42920">
    <property type="entry name" value="OS03G0707200 PROTEIN-RELATED"/>
    <property type="match status" value="1"/>
</dbReference>
<keyword evidence="9" id="KW-1185">Reference proteome</keyword>
<feature type="transmembrane region" description="Helical" evidence="6">
    <location>
        <begin position="106"/>
        <end position="131"/>
    </location>
</feature>
<organism evidence="8 9">
    <name type="scientific">Caballeronia arationis</name>
    <dbReference type="NCBI Taxonomy" id="1777142"/>
    <lineage>
        <taxon>Bacteria</taxon>
        <taxon>Pseudomonadati</taxon>
        <taxon>Pseudomonadota</taxon>
        <taxon>Betaproteobacteria</taxon>
        <taxon>Burkholderiales</taxon>
        <taxon>Burkholderiaceae</taxon>
        <taxon>Caballeronia</taxon>
    </lineage>
</organism>
<feature type="transmembrane region" description="Helical" evidence="6">
    <location>
        <begin position="49"/>
        <end position="68"/>
    </location>
</feature>
<dbReference type="GO" id="GO:0005886">
    <property type="term" value="C:plasma membrane"/>
    <property type="evidence" value="ECO:0007669"/>
    <property type="project" value="UniProtKB-SubCell"/>
</dbReference>
<evidence type="ECO:0000256" key="5">
    <source>
        <dbReference type="ARBA" id="ARBA00023136"/>
    </source>
</evidence>
<keyword evidence="3 6" id="KW-0812">Transmembrane</keyword>
<feature type="transmembrane region" description="Helical" evidence="6">
    <location>
        <begin position="313"/>
        <end position="333"/>
    </location>
</feature>
<feature type="transmembrane region" description="Helical" evidence="6">
    <location>
        <begin position="256"/>
        <end position="276"/>
    </location>
</feature>
<dbReference type="InterPro" id="IPR037185">
    <property type="entry name" value="EmrE-like"/>
</dbReference>
<reference evidence="8 9" key="1">
    <citation type="submission" date="2017-09" db="EMBL/GenBank/DDBJ databases">
        <authorList>
            <person name="Varghese N."/>
            <person name="Submissions S."/>
        </authorList>
    </citation>
    <scope>NUCLEOTIDE SEQUENCE [LARGE SCALE GENOMIC DNA]</scope>
    <source>
        <strain evidence="8 9">OK806</strain>
    </source>
</reference>
<feature type="transmembrane region" description="Helical" evidence="6">
    <location>
        <begin position="288"/>
        <end position="307"/>
    </location>
</feature>
<dbReference type="PANTHER" id="PTHR42920:SF5">
    <property type="entry name" value="EAMA DOMAIN-CONTAINING PROTEIN"/>
    <property type="match status" value="1"/>
</dbReference>
<name>A0A7Z7I9V1_9BURK</name>
<dbReference type="EMBL" id="OCSU01000002">
    <property type="protein sequence ID" value="SOE81607.1"/>
    <property type="molecule type" value="Genomic_DNA"/>
</dbReference>
<gene>
    <name evidence="8" type="ORF">SAMN05446927_4896</name>
</gene>
<comment type="subcellular location">
    <subcellularLocation>
        <location evidence="1">Cell membrane</location>
        <topology evidence="1">Multi-pass membrane protein</topology>
    </subcellularLocation>
</comment>